<reference evidence="5 6" key="1">
    <citation type="submission" date="2019-11" db="EMBL/GenBank/DDBJ databases">
        <title>Genome sequences of 17 halophilic strains isolated from different environments.</title>
        <authorList>
            <person name="Furrow R.E."/>
        </authorList>
    </citation>
    <scope>NUCLEOTIDE SEQUENCE [LARGE SCALE GENOMIC DNA]</scope>
    <source>
        <strain evidence="5 6">22507_15_FS</strain>
    </source>
</reference>
<evidence type="ECO:0000256" key="1">
    <source>
        <dbReference type="ARBA" id="ARBA00004141"/>
    </source>
</evidence>
<keyword evidence="4" id="KW-0472">Membrane</keyword>
<evidence type="ECO:0000313" key="6">
    <source>
        <dbReference type="Proteomes" id="UP000460751"/>
    </source>
</evidence>
<evidence type="ECO:0000313" key="5">
    <source>
        <dbReference type="EMBL" id="MYL28165.1"/>
    </source>
</evidence>
<dbReference type="EMBL" id="WMEX01000012">
    <property type="protein sequence ID" value="MYL28165.1"/>
    <property type="molecule type" value="Genomic_DNA"/>
</dbReference>
<name>A0A9X5B694_9GAMM</name>
<keyword evidence="6" id="KW-1185">Reference proteome</keyword>
<proteinExistence type="predicted"/>
<dbReference type="PANTHER" id="PTHR17920:SF3">
    <property type="entry name" value="TRANSMEMBRANE AND COILED-COIL DOMAIN-CONTAINING PROTEIN 4"/>
    <property type="match status" value="1"/>
</dbReference>
<evidence type="ECO:0000256" key="3">
    <source>
        <dbReference type="ARBA" id="ARBA00022989"/>
    </source>
</evidence>
<dbReference type="AlphaFoldDB" id="A0A9X5B694"/>
<dbReference type="SUPFAM" id="SSF53474">
    <property type="entry name" value="alpha/beta-Hydrolases"/>
    <property type="match status" value="1"/>
</dbReference>
<gene>
    <name evidence="5" type="ORF">GLW01_15350</name>
</gene>
<dbReference type="InterPro" id="IPR007941">
    <property type="entry name" value="DUF726"/>
</dbReference>
<comment type="subcellular location">
    <subcellularLocation>
        <location evidence="1">Membrane</location>
        <topology evidence="1">Multi-pass membrane protein</topology>
    </subcellularLocation>
</comment>
<keyword evidence="3" id="KW-1133">Transmembrane helix</keyword>
<evidence type="ECO:0000256" key="2">
    <source>
        <dbReference type="ARBA" id="ARBA00022692"/>
    </source>
</evidence>
<sequence>MSRFQKFRDKVTDAASQWKEQASEWAESASEYVESAAEGVGELFDSKLHETGPNYCSWCWEKHACTPVESSNFSRNVYRCDGCGNEIVKCRACNNYAKFRNTAEVEGQTDADGNTRETEPEFPWGWENQFCAVHSGTVANFEHLNDTLGEITEFKPIFEREGRNFRTISTTAAGMVGSAAIIAPLAVVAAPAAGAAVGSFYGLSGAAATSKGLAVLGGGAVASGGWGMAGGVGVVTATGAALGGKQGGALANGYFGDVDGFDTEKLKDGDGPTVICINGFLTEGIQSASLEWLRETVDLFSDQRIVHLQWESKRLLDIGQSSAGPAAWAGMSKFGVRGFKNAASAALPVGAALSALGIASNPWSIARVKAMETGAILADLIARTDRRYVLVGHSLGARVIYFCLNALNQAKEEKGIFVEEAHLLGGAVDTNCSKDDDVRAEAEQADENIDWSAVSGAVNGNIWNYYSENDDVLKYLYTAGELCRGKPVGRNPIYNSKVRNIDVSACVGGHGEYIENLRNIFKQGAQ</sequence>
<dbReference type="InterPro" id="IPR029058">
    <property type="entry name" value="AB_hydrolase_fold"/>
</dbReference>
<protein>
    <submittedName>
        <fullName evidence="5">DUF726 domain-containing protein</fullName>
    </submittedName>
</protein>
<organism evidence="5 6">
    <name type="scientific">Vreelandella halophila</name>
    <dbReference type="NCBI Taxonomy" id="86177"/>
    <lineage>
        <taxon>Bacteria</taxon>
        <taxon>Pseudomonadati</taxon>
        <taxon>Pseudomonadota</taxon>
        <taxon>Gammaproteobacteria</taxon>
        <taxon>Oceanospirillales</taxon>
        <taxon>Halomonadaceae</taxon>
        <taxon>Vreelandella</taxon>
    </lineage>
</organism>
<keyword evidence="2" id="KW-0812">Transmembrane</keyword>
<dbReference type="Pfam" id="PF05277">
    <property type="entry name" value="DUF726"/>
    <property type="match status" value="1"/>
</dbReference>
<dbReference type="RefSeq" id="WP_160899658.1">
    <property type="nucleotide sequence ID" value="NZ_WMEX01000012.1"/>
</dbReference>
<evidence type="ECO:0000256" key="4">
    <source>
        <dbReference type="ARBA" id="ARBA00023136"/>
    </source>
</evidence>
<dbReference type="Proteomes" id="UP000460751">
    <property type="component" value="Unassembled WGS sequence"/>
</dbReference>
<dbReference type="OrthoDB" id="4428026at2"/>
<dbReference type="PANTHER" id="PTHR17920">
    <property type="entry name" value="TRANSMEMBRANE AND COILED-COIL DOMAIN-CONTAINING PROTEIN 4 TMCO4"/>
    <property type="match status" value="1"/>
</dbReference>
<accession>A0A9X5B694</accession>
<comment type="caution">
    <text evidence="5">The sequence shown here is derived from an EMBL/GenBank/DDBJ whole genome shotgun (WGS) entry which is preliminary data.</text>
</comment>
<dbReference type="GO" id="GO:0016020">
    <property type="term" value="C:membrane"/>
    <property type="evidence" value="ECO:0007669"/>
    <property type="project" value="UniProtKB-SubCell"/>
</dbReference>